<gene>
    <name evidence="1" type="ORF">N865_20855</name>
</gene>
<reference evidence="1 2" key="1">
    <citation type="submission" date="2013-08" db="EMBL/GenBank/DDBJ databases">
        <title>Intrasporangium oryzae NRRL B-24470.</title>
        <authorList>
            <person name="Liu H."/>
            <person name="Wang G."/>
        </authorList>
    </citation>
    <scope>NUCLEOTIDE SEQUENCE [LARGE SCALE GENOMIC DNA]</scope>
    <source>
        <strain evidence="1 2">NRRL B-24470</strain>
    </source>
</reference>
<dbReference type="eggNOG" id="ENOG502ZP5J">
    <property type="taxonomic scope" value="Bacteria"/>
</dbReference>
<dbReference type="EMBL" id="AWSA01000073">
    <property type="protein sequence ID" value="EWS99768.1"/>
    <property type="molecule type" value="Genomic_DNA"/>
</dbReference>
<protein>
    <submittedName>
        <fullName evidence="1">Uncharacterized protein</fullName>
    </submittedName>
</protein>
<sequence>MSEAILRDMDHSDGPAASLVLGVADSADTRLFIELSSYGSDLKEASHALDLAMQGLQGGSPLADASVYLIGFAVIAYCRTFLHSNVRRPLTEHVRVPPELEQVHEQVRTFRNATIAHSQSELSVTYPLGFLDPATLELAHLSGVTISSTLPEHVMDRFRRLVDVMTEQLDVVIEPVRARLEYRLRKTDPHLLLAGPRPELPAKFAEDFNPRSKRAPYPTGQTLYWNHPR</sequence>
<name>W9G7B2_9MICO</name>
<evidence type="ECO:0000313" key="1">
    <source>
        <dbReference type="EMBL" id="EWS99768.1"/>
    </source>
</evidence>
<comment type="caution">
    <text evidence="1">The sequence shown here is derived from an EMBL/GenBank/DDBJ whole genome shotgun (WGS) entry which is preliminary data.</text>
</comment>
<organism evidence="1 2">
    <name type="scientific">Intrasporangium oryzae NRRL B-24470</name>
    <dbReference type="NCBI Taxonomy" id="1386089"/>
    <lineage>
        <taxon>Bacteria</taxon>
        <taxon>Bacillati</taxon>
        <taxon>Actinomycetota</taxon>
        <taxon>Actinomycetes</taxon>
        <taxon>Micrococcales</taxon>
        <taxon>Intrasporangiaceae</taxon>
        <taxon>Intrasporangium</taxon>
    </lineage>
</organism>
<dbReference type="AlphaFoldDB" id="W9G7B2"/>
<keyword evidence="2" id="KW-1185">Reference proteome</keyword>
<proteinExistence type="predicted"/>
<accession>W9G7B2</accession>
<evidence type="ECO:0000313" key="2">
    <source>
        <dbReference type="Proteomes" id="UP000019489"/>
    </source>
</evidence>
<dbReference type="Proteomes" id="UP000019489">
    <property type="component" value="Unassembled WGS sequence"/>
</dbReference>
<dbReference type="STRING" id="1386089.N865_20855"/>